<feature type="region of interest" description="Disordered" evidence="8">
    <location>
        <begin position="261"/>
        <end position="301"/>
    </location>
</feature>
<feature type="region of interest" description="Disordered" evidence="8">
    <location>
        <begin position="1149"/>
        <end position="1172"/>
    </location>
</feature>
<dbReference type="GO" id="GO:0003723">
    <property type="term" value="F:RNA binding"/>
    <property type="evidence" value="ECO:0007669"/>
    <property type="project" value="UniProtKB-UniRule"/>
</dbReference>
<dbReference type="Pfam" id="PF12854">
    <property type="entry name" value="PPR_1"/>
    <property type="match status" value="1"/>
</dbReference>
<dbReference type="Gene3D" id="4.10.910.10">
    <property type="entry name" value="30s ribosomal protein s13, domain 2"/>
    <property type="match status" value="1"/>
</dbReference>
<dbReference type="SUPFAM" id="SSF46946">
    <property type="entry name" value="S13-like H2TH domain"/>
    <property type="match status" value="2"/>
</dbReference>
<dbReference type="Pfam" id="PF00035">
    <property type="entry name" value="dsrm"/>
    <property type="match status" value="5"/>
</dbReference>
<dbReference type="Gene3D" id="1.25.40.10">
    <property type="entry name" value="Tetratricopeptide repeat domain"/>
    <property type="match status" value="8"/>
</dbReference>
<feature type="compositionally biased region" description="Basic and acidic residues" evidence="8">
    <location>
        <begin position="1149"/>
        <end position="1171"/>
    </location>
</feature>
<proteinExistence type="inferred from homology"/>
<dbReference type="InterPro" id="IPR002885">
    <property type="entry name" value="PPR_rpt"/>
</dbReference>
<feature type="region of interest" description="Disordered" evidence="8">
    <location>
        <begin position="1815"/>
        <end position="1850"/>
    </location>
</feature>
<reference evidence="10 11" key="1">
    <citation type="submission" date="2020-08" db="EMBL/GenBank/DDBJ databases">
        <title>Plant Genome Project.</title>
        <authorList>
            <person name="Zhang R.-G."/>
        </authorList>
    </citation>
    <scope>NUCLEOTIDE SEQUENCE [LARGE SCALE GENOMIC DNA]</scope>
    <source>
        <tissue evidence="10">Rhizome</tissue>
    </source>
</reference>
<dbReference type="GO" id="GO:0005840">
    <property type="term" value="C:ribosome"/>
    <property type="evidence" value="ECO:0007669"/>
    <property type="project" value="UniProtKB-KW"/>
</dbReference>
<dbReference type="GO" id="GO:0003735">
    <property type="term" value="F:structural constituent of ribosome"/>
    <property type="evidence" value="ECO:0007669"/>
    <property type="project" value="InterPro"/>
</dbReference>
<dbReference type="Gene3D" id="1.10.8.50">
    <property type="match status" value="2"/>
</dbReference>
<organism evidence="10 11">
    <name type="scientific">Zingiber officinale</name>
    <name type="common">Ginger</name>
    <name type="synonym">Amomum zingiber</name>
    <dbReference type="NCBI Taxonomy" id="94328"/>
    <lineage>
        <taxon>Eukaryota</taxon>
        <taxon>Viridiplantae</taxon>
        <taxon>Streptophyta</taxon>
        <taxon>Embryophyta</taxon>
        <taxon>Tracheophyta</taxon>
        <taxon>Spermatophyta</taxon>
        <taxon>Magnoliopsida</taxon>
        <taxon>Liliopsida</taxon>
        <taxon>Zingiberales</taxon>
        <taxon>Zingiberaceae</taxon>
        <taxon>Zingiber</taxon>
    </lineage>
</organism>
<keyword evidence="5" id="KW-0687">Ribonucleoprotein</keyword>
<dbReference type="InterPro" id="IPR001892">
    <property type="entry name" value="Ribosomal_uS13"/>
</dbReference>
<feature type="repeat" description="PPR" evidence="7">
    <location>
        <begin position="1574"/>
        <end position="1608"/>
    </location>
</feature>
<comment type="similarity">
    <text evidence="1">Belongs to the PPR family. P subfamily.</text>
</comment>
<dbReference type="InterPro" id="IPR011990">
    <property type="entry name" value="TPR-like_helical_dom_sf"/>
</dbReference>
<evidence type="ECO:0000313" key="11">
    <source>
        <dbReference type="Proteomes" id="UP000734854"/>
    </source>
</evidence>
<dbReference type="SUPFAM" id="SSF48452">
    <property type="entry name" value="TPR-like"/>
    <property type="match status" value="1"/>
</dbReference>
<dbReference type="FunFam" id="1.10.8.50:FF:000002">
    <property type="entry name" value="40S ribosomal protein S18"/>
    <property type="match status" value="2"/>
</dbReference>
<feature type="repeat" description="PPR" evidence="7">
    <location>
        <begin position="1471"/>
        <end position="1505"/>
    </location>
</feature>
<dbReference type="PANTHER" id="PTHR47447:SF17">
    <property type="entry name" value="OS12G0638900 PROTEIN"/>
    <property type="match status" value="1"/>
</dbReference>
<dbReference type="InterPro" id="IPR027437">
    <property type="entry name" value="Rbsml_uS13_C"/>
</dbReference>
<dbReference type="GO" id="GO:0006412">
    <property type="term" value="P:translation"/>
    <property type="evidence" value="ECO:0007669"/>
    <property type="project" value="InterPro"/>
</dbReference>
<feature type="repeat" description="PPR" evidence="7">
    <location>
        <begin position="1506"/>
        <end position="1540"/>
    </location>
</feature>
<dbReference type="PROSITE" id="PS50159">
    <property type="entry name" value="RIBOSOMAL_S13_2"/>
    <property type="match status" value="2"/>
</dbReference>
<gene>
    <name evidence="10" type="ORF">ZIOFF_019047</name>
</gene>
<feature type="repeat" description="PPR" evidence="7">
    <location>
        <begin position="945"/>
        <end position="979"/>
    </location>
</feature>
<accession>A0A8J5HLI5</accession>
<keyword evidence="11" id="KW-1185">Reference proteome</keyword>
<dbReference type="PROSITE" id="PS50137">
    <property type="entry name" value="DS_RBD"/>
    <property type="match status" value="4"/>
</dbReference>
<evidence type="ECO:0000256" key="7">
    <source>
        <dbReference type="PROSITE-ProRule" id="PRU00708"/>
    </source>
</evidence>
<evidence type="ECO:0000256" key="3">
    <source>
        <dbReference type="ARBA" id="ARBA00022737"/>
    </source>
</evidence>
<sequence length="2582" mass="292370">MHKSRLQELCQRQQWSLPEYATSHDGPAHNFRFSATVTVNGSSFHSPDLSRTSKEAQNKAALVAFEQLSDVVPQSPPVDLPPPPTPAPALPIDLGNQVSYKNQLQIYLQKQAKCLPTYTYVCHALQFKATVKVDEQTFESTSYCHTVKEAEHSAAKVALMSLFGDQQDDGIMYKNLLQELVQKEGLPMPEYNTTRYGESHVPTFSATVEIKGKLFQGDAAKTKRQAETNAAKIAYSYLYQSRSSRFSSHLSSILEEHMESEPAASTLVPIINTNSSKTDDGAEDEHDHDHAHVQKQEPGSEIKISEILQADLGHVKNQESASAITIKEILQDEHDPVEKQGHISASKNGKQPLQDLPESGSSASSYSPDCSTRHKFTSAHSELPMPGSSRSMLCNRVQVYPRKADMVLPEGGTILPFSDDSWVAVRHRQLRGSLLRMLFPYQYVQRQIPCFSLFALRRSEREEERRTLADTMSLVAIEHFQYILLADRQRGFPAYFRVLNTNVDGKQKSMFAFTSIKGIGRRFANIVCKKADVDMNKRTGELSAAELENMMTVVASPRQFRIPDWFLNRKKDCRYSQVVSNALGMKLGDNLERLKKRRAKLMFVSKYDPSSYFGSELILVHRQSLHLPANYSHADSGHCRQPQKETNFCNLSSIINDVSNKGWSLDSLTAGFRSEQLTEPLVERVILSLKEPIDSKKALTFFHWCSQTKHFEHGLRSYCFIVHVLVRSSLLIDARALLESAVSKYTERVASKHASIVEVLLGTYEAVFPGHRVFDLLLQVYLKKRMVNEAFDACRYLGDHGLDANIIIFNTMLHVSQRSDQNNLAWKIFEYMFVRRIYPNQTTIEVMIDVMLKEWVLPKLVSVLDRIRGSRCAPDIIVNTTLAFRIIEEDRAEEAITLLKRMLQRNMMFDDIAYSLIVASYCKLCKLDLALQSKDEMINKGCNLNSYVFTCLIGFYSEEERIEEAVQMMDEMASIELKPYDETYNHLIIGLSRNGWTNQCLRYRNIEEANRTLTSLLNMGLVPDQEIYLILIDGYGTMGDSQKIITLYYEMVHMGLELSMRVYKSLVQNLCKCGKLSEAEKFIGILGRKDLTPTSCMYNSLITAYCNRGGIQRALIFYDKMIEKELVPCSDALMLLAKKMLNESQQLQFRKDAHDHAQKQEPGTDHGHVENQEPASVTTIKEILQDEHDPVEKQSVSVLWVLPPTKRKRSFAFFTAATQLHRPTSDTSQRPSRQPPAASKSAKVAVSNRCQDQAATVGDCACRTALRRIYLRRPNSCAATCATGSSFLLVLLLMQGNLSVTSVSKYTERVASKHASIVEVLLGTYEAVFPGHRVFDLLLQVYLKKRMVNEAFDACRYLGDHGLDANIISFNTMLHVSQRSDQNNLAWKIFEYTFVRRIYQNQTTTEVMNDVMLKEGVLPKLVSVLDRIHGSRCAPGIIVNTTLAFGIIEEDRAEETITLLKRMLQRNMMFDDIAYSLIVTSYCKLCKLDSTLQSKEEMINKGCSLNSYVYTCLIGFFSQEERIEEGVQMMEEMSSIRLKPYDETYNHLIIDTLHSIVETNRTLTSLLNMGLVPDQEIFLILIDGYGTTGDYQKIITLYYEMVHMGLEPCNQVSYKNQPQIYLQKQAKCLPTYTYVCHALQFKATVKVDEQTFESTSYCHTVKEAEHSAAKVALMSLFGDQQDDGIMYKNLLQELVQKEGLPMPEYNTTRYGESHVPTFSATVEIKGKLFQGDAAKTKRQAECKDRIFLSLPKSSRFSSHLSSILEEHMESEPAASTLVPIINTNSSKTADLGHVKNQESASAITIKEILQDEHDPVEKQGHISASKNGKQPLQDLPESGSSASSYSPDCSTRHNFTSAHSELPMPGSSRSMLCNRVQVYPRKADMVLPEGGFLFSAVADRQRGFPAYFRVLNANVDGKQKSMFAFTSIKGIGRRFANIVYKKADVEMSKRAGELSAAELENLMTVVANPHQFKIPDWFLNRKKDYKDGRYSQVVSNVLDLNLRDNLERLKKIRAKLMFVSKYDPSSYFGSELILVRHQSLHLSANNSHAESVHCRQLQNEPIFCNLSSVINDVNNKGWSFDNLTTSFGSVQLTEPQVERVILYLKEPTDAKKALTFFHWCSQTKHFEHGLQSYCFIVHVLVRSGLLIDARALLESAVSKYTERVASKNASIVEVLLGTYEAVFPGHRVFDLLLQVYSKKRMVSEAFDACEYLGDHGLDANIISFNTMLHISQRSDQNNLAWKIFEYMLVRRIYPNQTTTEIMIDVMLKEGVLPKLVSVLDRIRGSRCAPSIIVNTALAFRIIEEGRAEEAITLLKRMLQRNMMFDDIAYSLIVASYCMLSKLDSALQSKGEMINRGCTSNSFVYTCLIGFYSQKGRIEEAVQMMEEMVSVGLKPYDETYNHLIIGLSRNGWTNQCLRYSEKMLEGGFLPSLGTCNEMIKTLCIVGNIEEANKTLTSLLNMGLVPDQEIYLILIDGYGTTRDSQKIITLYYEMVHMGLELNVGVYKSLVQNLCKCGKMSEAEKFIGILGRKGLTPTSCMYNSLITAYCNRGDIQRALIFYDEMIQKELVPCSDAFMLLVTKML</sequence>
<feature type="compositionally biased region" description="Basic and acidic residues" evidence="8">
    <location>
        <begin position="277"/>
        <end position="301"/>
    </location>
</feature>
<protein>
    <recommendedName>
        <fullName evidence="9">DRBM domain-containing protein</fullName>
    </recommendedName>
</protein>
<dbReference type="Pfam" id="PF01535">
    <property type="entry name" value="PPR"/>
    <property type="match status" value="5"/>
</dbReference>
<comment type="similarity">
    <text evidence="2">Belongs to the universal ribosomal protein uS13 family.</text>
</comment>
<feature type="domain" description="DRBM" evidence="9">
    <location>
        <begin position="1613"/>
        <end position="1678"/>
    </location>
</feature>
<evidence type="ECO:0000256" key="2">
    <source>
        <dbReference type="ARBA" id="ARBA00008080"/>
    </source>
</evidence>
<feature type="region of interest" description="Disordered" evidence="8">
    <location>
        <begin position="336"/>
        <end position="387"/>
    </location>
</feature>
<dbReference type="GO" id="GO:1990904">
    <property type="term" value="C:ribonucleoprotein complex"/>
    <property type="evidence" value="ECO:0007669"/>
    <property type="project" value="UniProtKB-KW"/>
</dbReference>
<dbReference type="SMART" id="SM00358">
    <property type="entry name" value="DSRM"/>
    <property type="match status" value="5"/>
</dbReference>
<keyword evidence="4" id="KW-0689">Ribosomal protein</keyword>
<feature type="repeat" description="PPR" evidence="7">
    <location>
        <begin position="2395"/>
        <end position="2429"/>
    </location>
</feature>
<feature type="compositionally biased region" description="Low complexity" evidence="8">
    <location>
        <begin position="1838"/>
        <end position="1849"/>
    </location>
</feature>
<evidence type="ECO:0000259" key="9">
    <source>
        <dbReference type="PROSITE" id="PS50137"/>
    </source>
</evidence>
<feature type="repeat" description="PPR" evidence="7">
    <location>
        <begin position="2430"/>
        <end position="2464"/>
    </location>
</feature>
<feature type="domain" description="DRBM" evidence="9">
    <location>
        <begin position="99"/>
        <end position="164"/>
    </location>
</feature>
<dbReference type="Pfam" id="PF00416">
    <property type="entry name" value="Ribosomal_S13"/>
    <property type="match status" value="2"/>
</dbReference>
<evidence type="ECO:0000256" key="6">
    <source>
        <dbReference type="PROSITE-ProRule" id="PRU00266"/>
    </source>
</evidence>
<evidence type="ECO:0000256" key="8">
    <source>
        <dbReference type="SAM" id="MobiDB-lite"/>
    </source>
</evidence>
<feature type="repeat" description="PPR" evidence="7">
    <location>
        <begin position="2535"/>
        <end position="2569"/>
    </location>
</feature>
<feature type="repeat" description="PPR" evidence="7">
    <location>
        <begin position="910"/>
        <end position="944"/>
    </location>
</feature>
<dbReference type="PANTHER" id="PTHR47447">
    <property type="entry name" value="OS03G0856100 PROTEIN"/>
    <property type="match status" value="1"/>
</dbReference>
<keyword evidence="3" id="KW-0677">Repeat</keyword>
<feature type="repeat" description="PPR" evidence="7">
    <location>
        <begin position="1094"/>
        <end position="1128"/>
    </location>
</feature>
<feature type="repeat" description="PPR" evidence="7">
    <location>
        <begin position="2325"/>
        <end position="2359"/>
    </location>
</feature>
<dbReference type="Pfam" id="PF13812">
    <property type="entry name" value="PPR_3"/>
    <property type="match status" value="3"/>
</dbReference>
<feature type="repeat" description="PPR" evidence="7">
    <location>
        <begin position="2500"/>
        <end position="2534"/>
    </location>
</feature>
<feature type="repeat" description="PPR" evidence="7">
    <location>
        <begin position="1024"/>
        <end position="1058"/>
    </location>
</feature>
<evidence type="ECO:0000256" key="1">
    <source>
        <dbReference type="ARBA" id="ARBA00007626"/>
    </source>
</evidence>
<dbReference type="Pfam" id="PF13041">
    <property type="entry name" value="PPR_2"/>
    <property type="match status" value="1"/>
</dbReference>
<feature type="domain" description="DRBM" evidence="9">
    <location>
        <begin position="1"/>
        <end position="70"/>
    </location>
</feature>
<dbReference type="SUPFAM" id="SSF54768">
    <property type="entry name" value="dsRNA-binding domain-like"/>
    <property type="match status" value="5"/>
</dbReference>
<comment type="caution">
    <text evidence="10">The sequence shown here is derived from an EMBL/GenBank/DDBJ whole genome shotgun (WGS) entry which is preliminary data.</text>
</comment>
<dbReference type="InterPro" id="IPR014720">
    <property type="entry name" value="dsRBD_dom"/>
</dbReference>
<feature type="repeat" description="PPR" evidence="7">
    <location>
        <begin position="1059"/>
        <end position="1093"/>
    </location>
</feature>
<dbReference type="NCBIfam" id="TIGR00756">
    <property type="entry name" value="PPR"/>
    <property type="match status" value="4"/>
</dbReference>
<feature type="repeat" description="PPR" evidence="7">
    <location>
        <begin position="2360"/>
        <end position="2394"/>
    </location>
</feature>
<dbReference type="Gene3D" id="3.30.160.20">
    <property type="match status" value="5"/>
</dbReference>
<evidence type="ECO:0000256" key="5">
    <source>
        <dbReference type="ARBA" id="ARBA00023274"/>
    </source>
</evidence>
<dbReference type="Proteomes" id="UP000734854">
    <property type="component" value="Unassembled WGS sequence"/>
</dbReference>
<evidence type="ECO:0000256" key="4">
    <source>
        <dbReference type="ARBA" id="ARBA00022980"/>
    </source>
</evidence>
<feature type="compositionally biased region" description="Low complexity" evidence="8">
    <location>
        <begin position="359"/>
        <end position="370"/>
    </location>
</feature>
<feature type="region of interest" description="Disordered" evidence="8">
    <location>
        <begin position="1221"/>
        <end position="1242"/>
    </location>
</feature>
<evidence type="ECO:0000313" key="10">
    <source>
        <dbReference type="EMBL" id="KAG6521913.1"/>
    </source>
</evidence>
<name>A0A8J5HLI5_ZINOF</name>
<dbReference type="InterPro" id="IPR010979">
    <property type="entry name" value="Ribosomal_uS13-like_H2TH"/>
</dbReference>
<keyword evidence="6" id="KW-0694">RNA-binding</keyword>
<dbReference type="EMBL" id="JACMSC010000005">
    <property type="protein sequence ID" value="KAG6521913.1"/>
    <property type="molecule type" value="Genomic_DNA"/>
</dbReference>
<feature type="domain" description="DRBM" evidence="9">
    <location>
        <begin position="172"/>
        <end position="240"/>
    </location>
</feature>
<feature type="compositionally biased region" description="Polar residues" evidence="8">
    <location>
        <begin position="1221"/>
        <end position="1232"/>
    </location>
</feature>
<dbReference type="PROSITE" id="PS51375">
    <property type="entry name" value="PPR"/>
    <property type="match status" value="14"/>
</dbReference>